<dbReference type="Gene3D" id="3.40.140.10">
    <property type="entry name" value="Cytidine Deaminase, domain 2"/>
    <property type="match status" value="1"/>
</dbReference>
<evidence type="ECO:0000256" key="15">
    <source>
        <dbReference type="RuleBase" id="RU364006"/>
    </source>
</evidence>
<sequence>MAAKPEARLVFAAQTVRENAYAPYSGFKVGAALLADDGQVYAGCNVENAAYPEGQCAEASAISAMIAGGGCKVQQIVIVKKGHGKIAPCGGCRQKLNEFAESDLPIYVQGADGALQCYSLGELLPVAFGKKHLEEKT</sequence>
<dbReference type="NCBIfam" id="TIGR01354">
    <property type="entry name" value="cyt_deam_tetra"/>
    <property type="match status" value="1"/>
</dbReference>
<dbReference type="GO" id="GO:0072527">
    <property type="term" value="P:pyrimidine-containing compound metabolic process"/>
    <property type="evidence" value="ECO:0007669"/>
    <property type="project" value="UniProtKB-ARBA"/>
</dbReference>
<comment type="similarity">
    <text evidence="3 15">Belongs to the cytidine and deoxycytidylate deaminase family.</text>
</comment>
<dbReference type="InterPro" id="IPR002125">
    <property type="entry name" value="CMP_dCMP_dom"/>
</dbReference>
<evidence type="ECO:0000256" key="13">
    <source>
        <dbReference type="PIRSR" id="PIRSR606262-2"/>
    </source>
</evidence>
<dbReference type="InterPro" id="IPR016193">
    <property type="entry name" value="Cytidine_deaminase-like"/>
</dbReference>
<dbReference type="SUPFAM" id="SSF53927">
    <property type="entry name" value="Cytidine deaminase-like"/>
    <property type="match status" value="1"/>
</dbReference>
<accession>A0A7V5NWW6</accession>
<evidence type="ECO:0000256" key="14">
    <source>
        <dbReference type="PIRSR" id="PIRSR606262-3"/>
    </source>
</evidence>
<dbReference type="FunFam" id="3.40.140.10:FF:000008">
    <property type="entry name" value="Cytidine deaminase"/>
    <property type="match status" value="1"/>
</dbReference>
<keyword evidence="7 15" id="KW-0378">Hydrolase</keyword>
<keyword evidence="8 14" id="KW-0862">Zinc</keyword>
<dbReference type="PROSITE" id="PS51747">
    <property type="entry name" value="CYT_DCMP_DEAMINASES_2"/>
    <property type="match status" value="1"/>
</dbReference>
<dbReference type="Pfam" id="PF00383">
    <property type="entry name" value="dCMP_cyt_deam_1"/>
    <property type="match status" value="1"/>
</dbReference>
<comment type="function">
    <text evidence="2 15">This enzyme scavenges exogenous and endogenous cytidine and 2'-deoxycytidine for UMP synthesis.</text>
</comment>
<proteinExistence type="inferred from homology"/>
<protein>
    <recommendedName>
        <fullName evidence="5 15">Cytidine deaminase</fullName>
        <ecNumber evidence="4 15">3.5.4.5</ecNumber>
    </recommendedName>
    <alternativeName>
        <fullName evidence="9 15">Cytidine aminohydrolase</fullName>
    </alternativeName>
</protein>
<dbReference type="GO" id="GO:0005829">
    <property type="term" value="C:cytosol"/>
    <property type="evidence" value="ECO:0007669"/>
    <property type="project" value="TreeGrafter"/>
</dbReference>
<gene>
    <name evidence="17" type="primary">cdd</name>
    <name evidence="17" type="ORF">ENK01_02320</name>
</gene>
<evidence type="ECO:0000313" key="17">
    <source>
        <dbReference type="EMBL" id="HHI88764.1"/>
    </source>
</evidence>
<comment type="caution">
    <text evidence="17">The sequence shown here is derived from an EMBL/GenBank/DDBJ whole genome shotgun (WGS) entry which is preliminary data.</text>
</comment>
<feature type="binding site" evidence="14">
    <location>
        <position position="56"/>
    </location>
    <ligand>
        <name>Zn(2+)</name>
        <dbReference type="ChEBI" id="CHEBI:29105"/>
        <note>catalytic</note>
    </ligand>
</feature>
<dbReference type="GO" id="GO:0008270">
    <property type="term" value="F:zinc ion binding"/>
    <property type="evidence" value="ECO:0007669"/>
    <property type="project" value="UniProtKB-UniRule"/>
</dbReference>
<evidence type="ECO:0000256" key="4">
    <source>
        <dbReference type="ARBA" id="ARBA00012783"/>
    </source>
</evidence>
<evidence type="ECO:0000256" key="12">
    <source>
        <dbReference type="PIRSR" id="PIRSR606262-1"/>
    </source>
</evidence>
<dbReference type="InterPro" id="IPR016192">
    <property type="entry name" value="APOBEC/CMP_deaminase_Zn-bd"/>
</dbReference>
<dbReference type="CDD" id="cd01283">
    <property type="entry name" value="cytidine_deaminase"/>
    <property type="match status" value="1"/>
</dbReference>
<dbReference type="GO" id="GO:0004126">
    <property type="term" value="F:cytidine deaminase activity"/>
    <property type="evidence" value="ECO:0007669"/>
    <property type="project" value="UniProtKB-UniRule"/>
</dbReference>
<evidence type="ECO:0000256" key="10">
    <source>
        <dbReference type="ARBA" id="ARBA00049252"/>
    </source>
</evidence>
<feature type="active site" description="Proton donor" evidence="12">
    <location>
        <position position="58"/>
    </location>
</feature>
<evidence type="ECO:0000256" key="7">
    <source>
        <dbReference type="ARBA" id="ARBA00022801"/>
    </source>
</evidence>
<feature type="binding site" evidence="14">
    <location>
        <position position="89"/>
    </location>
    <ligand>
        <name>Zn(2+)</name>
        <dbReference type="ChEBI" id="CHEBI:29105"/>
        <note>catalytic</note>
    </ligand>
</feature>
<dbReference type="InterPro" id="IPR006262">
    <property type="entry name" value="Cyt_deam_tetra"/>
</dbReference>
<evidence type="ECO:0000256" key="5">
    <source>
        <dbReference type="ARBA" id="ARBA00018266"/>
    </source>
</evidence>
<dbReference type="PANTHER" id="PTHR11644">
    <property type="entry name" value="CYTIDINE DEAMINASE"/>
    <property type="match status" value="1"/>
</dbReference>
<dbReference type="Proteomes" id="UP000885806">
    <property type="component" value="Unassembled WGS sequence"/>
</dbReference>
<dbReference type="EC" id="3.5.4.5" evidence="4 15"/>
<evidence type="ECO:0000256" key="3">
    <source>
        <dbReference type="ARBA" id="ARBA00006576"/>
    </source>
</evidence>
<evidence type="ECO:0000256" key="6">
    <source>
        <dbReference type="ARBA" id="ARBA00022723"/>
    </source>
</evidence>
<reference evidence="17" key="1">
    <citation type="journal article" date="2020" name="mSystems">
        <title>Genome- and Community-Level Interaction Insights into Carbon Utilization and Element Cycling Functions of Hydrothermarchaeota in Hydrothermal Sediment.</title>
        <authorList>
            <person name="Zhou Z."/>
            <person name="Liu Y."/>
            <person name="Xu W."/>
            <person name="Pan J."/>
            <person name="Luo Z.H."/>
            <person name="Li M."/>
        </authorList>
    </citation>
    <scope>NUCLEOTIDE SEQUENCE [LARGE SCALE GENOMIC DNA]</scope>
    <source>
        <strain evidence="17">HyVt-538</strain>
    </source>
</reference>
<keyword evidence="6 14" id="KW-0479">Metal-binding</keyword>
<evidence type="ECO:0000256" key="9">
    <source>
        <dbReference type="ARBA" id="ARBA00032005"/>
    </source>
</evidence>
<name>A0A7V5NWW6_9PROT</name>
<evidence type="ECO:0000259" key="16">
    <source>
        <dbReference type="PROSITE" id="PS51747"/>
    </source>
</evidence>
<dbReference type="EMBL" id="DROP01000157">
    <property type="protein sequence ID" value="HHI88764.1"/>
    <property type="molecule type" value="Genomic_DNA"/>
</dbReference>
<evidence type="ECO:0000256" key="11">
    <source>
        <dbReference type="ARBA" id="ARBA00049558"/>
    </source>
</evidence>
<feature type="domain" description="CMP/dCMP-type deaminase" evidence="16">
    <location>
        <begin position="4"/>
        <end position="131"/>
    </location>
</feature>
<dbReference type="InterPro" id="IPR050202">
    <property type="entry name" value="Cyt/Deoxycyt_deaminase"/>
</dbReference>
<evidence type="ECO:0000256" key="2">
    <source>
        <dbReference type="ARBA" id="ARBA00003949"/>
    </source>
</evidence>
<evidence type="ECO:0000256" key="1">
    <source>
        <dbReference type="ARBA" id="ARBA00001947"/>
    </source>
</evidence>
<dbReference type="PROSITE" id="PS00903">
    <property type="entry name" value="CYT_DCMP_DEAMINASES_1"/>
    <property type="match status" value="1"/>
</dbReference>
<comment type="catalytic activity">
    <reaction evidence="10 15">
        <text>2'-deoxycytidine + H2O + H(+) = 2'-deoxyuridine + NH4(+)</text>
        <dbReference type="Rhea" id="RHEA:13433"/>
        <dbReference type="ChEBI" id="CHEBI:15377"/>
        <dbReference type="ChEBI" id="CHEBI:15378"/>
        <dbReference type="ChEBI" id="CHEBI:15698"/>
        <dbReference type="ChEBI" id="CHEBI:16450"/>
        <dbReference type="ChEBI" id="CHEBI:28938"/>
        <dbReference type="EC" id="3.5.4.5"/>
    </reaction>
</comment>
<dbReference type="GO" id="GO:0055086">
    <property type="term" value="P:nucleobase-containing small molecule metabolic process"/>
    <property type="evidence" value="ECO:0007669"/>
    <property type="project" value="UniProtKB-ARBA"/>
</dbReference>
<comment type="catalytic activity">
    <reaction evidence="11 15">
        <text>cytidine + H2O + H(+) = uridine + NH4(+)</text>
        <dbReference type="Rhea" id="RHEA:16069"/>
        <dbReference type="ChEBI" id="CHEBI:15377"/>
        <dbReference type="ChEBI" id="CHEBI:15378"/>
        <dbReference type="ChEBI" id="CHEBI:16704"/>
        <dbReference type="ChEBI" id="CHEBI:17562"/>
        <dbReference type="ChEBI" id="CHEBI:28938"/>
        <dbReference type="EC" id="3.5.4.5"/>
    </reaction>
</comment>
<organism evidence="17">
    <name type="scientific">Hellea balneolensis</name>
    <dbReference type="NCBI Taxonomy" id="287478"/>
    <lineage>
        <taxon>Bacteria</taxon>
        <taxon>Pseudomonadati</taxon>
        <taxon>Pseudomonadota</taxon>
        <taxon>Alphaproteobacteria</taxon>
        <taxon>Maricaulales</taxon>
        <taxon>Robiginitomaculaceae</taxon>
        <taxon>Hellea</taxon>
    </lineage>
</organism>
<dbReference type="GO" id="GO:0042802">
    <property type="term" value="F:identical protein binding"/>
    <property type="evidence" value="ECO:0007669"/>
    <property type="project" value="UniProtKB-ARBA"/>
</dbReference>
<feature type="binding site" evidence="13">
    <location>
        <begin position="45"/>
        <end position="51"/>
    </location>
    <ligand>
        <name>substrate</name>
    </ligand>
</feature>
<dbReference type="NCBIfam" id="NF004064">
    <property type="entry name" value="PRK05578.1"/>
    <property type="match status" value="1"/>
</dbReference>
<feature type="binding site" evidence="14">
    <location>
        <position position="92"/>
    </location>
    <ligand>
        <name>Zn(2+)</name>
        <dbReference type="ChEBI" id="CHEBI:29105"/>
        <note>catalytic</note>
    </ligand>
</feature>
<dbReference type="AlphaFoldDB" id="A0A7V5NWW6"/>
<comment type="cofactor">
    <cofactor evidence="1 14 15">
        <name>Zn(2+)</name>
        <dbReference type="ChEBI" id="CHEBI:29105"/>
    </cofactor>
</comment>
<dbReference type="PANTHER" id="PTHR11644:SF2">
    <property type="entry name" value="CYTIDINE DEAMINASE"/>
    <property type="match status" value="1"/>
</dbReference>
<evidence type="ECO:0000256" key="8">
    <source>
        <dbReference type="ARBA" id="ARBA00022833"/>
    </source>
</evidence>